<evidence type="ECO:0000256" key="1">
    <source>
        <dbReference type="SAM" id="MobiDB-lite"/>
    </source>
</evidence>
<keyword evidence="3" id="KW-1185">Reference proteome</keyword>
<organism evidence="2 3">
    <name type="scientific">Oryza meyeriana var. granulata</name>
    <dbReference type="NCBI Taxonomy" id="110450"/>
    <lineage>
        <taxon>Eukaryota</taxon>
        <taxon>Viridiplantae</taxon>
        <taxon>Streptophyta</taxon>
        <taxon>Embryophyta</taxon>
        <taxon>Tracheophyta</taxon>
        <taxon>Spermatophyta</taxon>
        <taxon>Magnoliopsida</taxon>
        <taxon>Liliopsida</taxon>
        <taxon>Poales</taxon>
        <taxon>Poaceae</taxon>
        <taxon>BOP clade</taxon>
        <taxon>Oryzoideae</taxon>
        <taxon>Oryzeae</taxon>
        <taxon>Oryzinae</taxon>
        <taxon>Oryza</taxon>
        <taxon>Oryza meyeriana</taxon>
    </lineage>
</organism>
<protein>
    <submittedName>
        <fullName evidence="2">Uncharacterized protein</fullName>
    </submittedName>
</protein>
<accession>A0A6G1ETS6</accession>
<sequence length="60" mass="6437">MVRRQEDDSGGQVLDSWQSYPPSCLAVTDLDPTPAAATAAWCGGQRQRGVEAGGRKNDME</sequence>
<name>A0A6G1ETS6_9ORYZ</name>
<comment type="caution">
    <text evidence="2">The sequence shown here is derived from an EMBL/GenBank/DDBJ whole genome shotgun (WGS) entry which is preliminary data.</text>
</comment>
<gene>
    <name evidence="2" type="ORF">E2562_037665</name>
</gene>
<dbReference type="AlphaFoldDB" id="A0A6G1ETS6"/>
<proteinExistence type="predicted"/>
<feature type="region of interest" description="Disordered" evidence="1">
    <location>
        <begin position="1"/>
        <end position="23"/>
    </location>
</feature>
<dbReference type="EMBL" id="SPHZ02000003">
    <property type="protein sequence ID" value="KAF0928073.1"/>
    <property type="molecule type" value="Genomic_DNA"/>
</dbReference>
<dbReference type="Proteomes" id="UP000479710">
    <property type="component" value="Unassembled WGS sequence"/>
</dbReference>
<evidence type="ECO:0000313" key="3">
    <source>
        <dbReference type="Proteomes" id="UP000479710"/>
    </source>
</evidence>
<reference evidence="2 3" key="1">
    <citation type="submission" date="2019-11" db="EMBL/GenBank/DDBJ databases">
        <title>Whole genome sequence of Oryza granulata.</title>
        <authorList>
            <person name="Li W."/>
        </authorList>
    </citation>
    <scope>NUCLEOTIDE SEQUENCE [LARGE SCALE GENOMIC DNA]</scope>
    <source>
        <strain evidence="3">cv. Menghai</strain>
        <tissue evidence="2">Leaf</tissue>
    </source>
</reference>
<evidence type="ECO:0000313" key="2">
    <source>
        <dbReference type="EMBL" id="KAF0928073.1"/>
    </source>
</evidence>